<dbReference type="PANTHER" id="PTHR24096:SF149">
    <property type="entry name" value="AMP-BINDING DOMAIN-CONTAINING PROTEIN-RELATED"/>
    <property type="match status" value="1"/>
</dbReference>
<feature type="domain" description="AMP-dependent synthetase/ligase" evidence="3">
    <location>
        <begin position="28"/>
        <end position="400"/>
    </location>
</feature>
<dbReference type="InterPro" id="IPR042099">
    <property type="entry name" value="ANL_N_sf"/>
</dbReference>
<comment type="similarity">
    <text evidence="1">Belongs to the ATP-dependent AMP-binding enzyme family.</text>
</comment>
<evidence type="ECO:0000256" key="1">
    <source>
        <dbReference type="ARBA" id="ARBA00006432"/>
    </source>
</evidence>
<comment type="caution">
    <text evidence="5">The sequence shown here is derived from an EMBL/GenBank/DDBJ whole genome shotgun (WGS) entry which is preliminary data.</text>
</comment>
<protein>
    <recommendedName>
        <fullName evidence="7">AMP-dependent synthetase/ligase domain-containing protein</fullName>
    </recommendedName>
</protein>
<reference evidence="5 6" key="1">
    <citation type="journal article" date="2019" name="Sci. Rep.">
        <title>Comparative genomics of chytrid fungi reveal insights into the obligate biotrophic and pathogenic lifestyle of Synchytrium endobioticum.</title>
        <authorList>
            <person name="van de Vossenberg B.T.L.H."/>
            <person name="Warris S."/>
            <person name="Nguyen H.D.T."/>
            <person name="van Gent-Pelzer M.P.E."/>
            <person name="Joly D.L."/>
            <person name="van de Geest H.C."/>
            <person name="Bonants P.J.M."/>
            <person name="Smith D.S."/>
            <person name="Levesque C.A."/>
            <person name="van der Lee T.A.J."/>
        </authorList>
    </citation>
    <scope>NUCLEOTIDE SEQUENCE [LARGE SCALE GENOMIC DNA]</scope>
    <source>
        <strain evidence="5 6">CBS 675.73</strain>
    </source>
</reference>
<evidence type="ECO:0008006" key="7">
    <source>
        <dbReference type="Google" id="ProtNLM"/>
    </source>
</evidence>
<dbReference type="EMBL" id="QEAP01000017">
    <property type="protein sequence ID" value="TPX77602.1"/>
    <property type="molecule type" value="Genomic_DNA"/>
</dbReference>
<dbReference type="Gene3D" id="3.40.50.12780">
    <property type="entry name" value="N-terminal domain of ligase-like"/>
    <property type="match status" value="1"/>
</dbReference>
<dbReference type="AlphaFoldDB" id="A0A507FMX1"/>
<dbReference type="Pfam" id="PF13193">
    <property type="entry name" value="AMP-binding_C"/>
    <property type="match status" value="1"/>
</dbReference>
<feature type="domain" description="AMP-binding enzyme C-terminal" evidence="4">
    <location>
        <begin position="451"/>
        <end position="488"/>
    </location>
</feature>
<evidence type="ECO:0000259" key="4">
    <source>
        <dbReference type="Pfam" id="PF13193"/>
    </source>
</evidence>
<dbReference type="InterPro" id="IPR025110">
    <property type="entry name" value="AMP-bd_C"/>
</dbReference>
<proteinExistence type="inferred from homology"/>
<accession>A0A507FMX1</accession>
<name>A0A507FMX1_9FUNG</name>
<dbReference type="PROSITE" id="PS00455">
    <property type="entry name" value="AMP_BINDING"/>
    <property type="match status" value="1"/>
</dbReference>
<keyword evidence="2" id="KW-0436">Ligase</keyword>
<dbReference type="InterPro" id="IPR020845">
    <property type="entry name" value="AMP-binding_CS"/>
</dbReference>
<dbReference type="FunFam" id="3.40.50.12780:FF:000003">
    <property type="entry name" value="Long-chain-fatty-acid--CoA ligase FadD"/>
    <property type="match status" value="1"/>
</dbReference>
<dbReference type="PANTHER" id="PTHR24096">
    <property type="entry name" value="LONG-CHAIN-FATTY-ACID--COA LIGASE"/>
    <property type="match status" value="1"/>
</dbReference>
<gene>
    <name evidence="5" type="ORF">CcCBS67573_g01130</name>
</gene>
<evidence type="ECO:0000313" key="6">
    <source>
        <dbReference type="Proteomes" id="UP000320333"/>
    </source>
</evidence>
<dbReference type="GO" id="GO:0016405">
    <property type="term" value="F:CoA-ligase activity"/>
    <property type="evidence" value="ECO:0007669"/>
    <property type="project" value="TreeGrafter"/>
</dbReference>
<dbReference type="SUPFAM" id="SSF56801">
    <property type="entry name" value="Acetyl-CoA synthetase-like"/>
    <property type="match status" value="1"/>
</dbReference>
<evidence type="ECO:0000259" key="3">
    <source>
        <dbReference type="Pfam" id="PF00501"/>
    </source>
</evidence>
<dbReference type="STRING" id="246404.A0A507FMX1"/>
<dbReference type="OrthoDB" id="1898221at2759"/>
<dbReference type="Gene3D" id="3.30.300.30">
    <property type="match status" value="1"/>
</dbReference>
<organism evidence="5 6">
    <name type="scientific">Chytriomyces confervae</name>
    <dbReference type="NCBI Taxonomy" id="246404"/>
    <lineage>
        <taxon>Eukaryota</taxon>
        <taxon>Fungi</taxon>
        <taxon>Fungi incertae sedis</taxon>
        <taxon>Chytridiomycota</taxon>
        <taxon>Chytridiomycota incertae sedis</taxon>
        <taxon>Chytridiomycetes</taxon>
        <taxon>Chytridiales</taxon>
        <taxon>Chytriomycetaceae</taxon>
        <taxon>Chytriomyces</taxon>
    </lineage>
</organism>
<dbReference type="Proteomes" id="UP000320333">
    <property type="component" value="Unassembled WGS sequence"/>
</dbReference>
<dbReference type="InterPro" id="IPR045851">
    <property type="entry name" value="AMP-bd_C_sf"/>
</dbReference>
<sequence>MVFKSTMGDVAIPETVDMHQIVFSGYKKHLNRYAMIDAATGATVTYAELIKKVDHLSAALHGELALQKWDVVGVFAPNHIQFPVVIHAVIKAGGSVSPANPTYNVDELAYQLKDSRAKYLFVHPTFIATASAAAAKVGIPESRIILFDDGPVNKSGGRFRSISQISDANYVPAPVVKFSRQEIKEQPAYLCYSSGTTGLSKGVQTTQYNVIANILQYDKFQEKAKDLREGDVWTGVLPFFHIYGLTISLHICFHRGYTLVVFPKFELPLFLTSLAKYNVTTAQIVPPIALALAKHPMVDQFKFPKLRGLMSGAAPLAPELVTAIHKRLGVTLFQAYGLTETSPAATIMPIALALKYPKSIGLLIPSVEARLVNPDTEKDVGFNKEGELWLRGPNIMKGYHNNPTATANSIDKDGWFHTGDIAVVDENILFYTIDPLEGIDQVQRPSTSRAELEAYLLKHPAVANAAVTGQPDEADSEVPRAYDVLKVGLEPMSC</sequence>
<dbReference type="Pfam" id="PF00501">
    <property type="entry name" value="AMP-binding"/>
    <property type="match status" value="1"/>
</dbReference>
<dbReference type="InterPro" id="IPR000873">
    <property type="entry name" value="AMP-dep_synth/lig_dom"/>
</dbReference>
<evidence type="ECO:0000256" key="2">
    <source>
        <dbReference type="ARBA" id="ARBA00022598"/>
    </source>
</evidence>
<keyword evidence="6" id="KW-1185">Reference proteome</keyword>
<evidence type="ECO:0000313" key="5">
    <source>
        <dbReference type="EMBL" id="TPX77602.1"/>
    </source>
</evidence>